<keyword evidence="1" id="KW-0472">Membrane</keyword>
<evidence type="ECO:0000313" key="3">
    <source>
        <dbReference type="Proteomes" id="UP001516023"/>
    </source>
</evidence>
<evidence type="ECO:0000313" key="2">
    <source>
        <dbReference type="EMBL" id="KAL3788025.1"/>
    </source>
</evidence>
<name>A0ABD3PNW9_9STRA</name>
<reference evidence="2 3" key="1">
    <citation type="journal article" date="2020" name="G3 (Bethesda)">
        <title>Improved Reference Genome for Cyclotella cryptica CCMP332, a Model for Cell Wall Morphogenesis, Salinity Adaptation, and Lipid Production in Diatoms (Bacillariophyta).</title>
        <authorList>
            <person name="Roberts W.R."/>
            <person name="Downey K.M."/>
            <person name="Ruck E.C."/>
            <person name="Traller J.C."/>
            <person name="Alverson A.J."/>
        </authorList>
    </citation>
    <scope>NUCLEOTIDE SEQUENCE [LARGE SCALE GENOMIC DNA]</scope>
    <source>
        <strain evidence="2 3">CCMP332</strain>
    </source>
</reference>
<dbReference type="AlphaFoldDB" id="A0ABD3PNW9"/>
<dbReference type="EMBL" id="JABMIG020000163">
    <property type="protein sequence ID" value="KAL3788025.1"/>
    <property type="molecule type" value="Genomic_DNA"/>
</dbReference>
<evidence type="ECO:0000256" key="1">
    <source>
        <dbReference type="SAM" id="Phobius"/>
    </source>
</evidence>
<feature type="transmembrane region" description="Helical" evidence="1">
    <location>
        <begin position="200"/>
        <end position="223"/>
    </location>
</feature>
<comment type="caution">
    <text evidence="2">The sequence shown here is derived from an EMBL/GenBank/DDBJ whole genome shotgun (WGS) entry which is preliminary data.</text>
</comment>
<accession>A0ABD3PNW9</accession>
<keyword evidence="1" id="KW-0812">Transmembrane</keyword>
<dbReference type="Proteomes" id="UP001516023">
    <property type="component" value="Unassembled WGS sequence"/>
</dbReference>
<protein>
    <submittedName>
        <fullName evidence="2">Uncharacterized protein</fullName>
    </submittedName>
</protein>
<keyword evidence="3" id="KW-1185">Reference proteome</keyword>
<feature type="transmembrane region" description="Helical" evidence="1">
    <location>
        <begin position="243"/>
        <end position="266"/>
    </location>
</feature>
<gene>
    <name evidence="2" type="ORF">HJC23_008369</name>
</gene>
<feature type="transmembrane region" description="Helical" evidence="1">
    <location>
        <begin position="35"/>
        <end position="56"/>
    </location>
</feature>
<proteinExistence type="predicted"/>
<sequence length="310" mass="35991">MRFDPRIVSVPRNFQYHPRMVMQHIPSRAEIKEKFSGASGITLACWLISSLIAIIVPASKWARERNQYYKYMGRYNEYEWKQRQYEQMQNGNGNWNNMGSYCSWWNYKCRQRVAAYQWYMQGQQNGGQNGNGGNIMRMPAWYTFFGGRVESEGEGREDESMHTGSNAAMKFVYAWNIIMFIGLTIHGYRVLANGKDRMGLIVALLIYAQFSLMNLITTTQGAIETNDRYFENSIYGWFGQYSVLVAYTDFWMFLHSMIFAIVLGAIQYCNRSQKEEGVADVSDSLAVYKQDGASFDEVLTQREETDYVHA</sequence>
<feature type="transmembrane region" description="Helical" evidence="1">
    <location>
        <begin position="171"/>
        <end position="188"/>
    </location>
</feature>
<keyword evidence="1" id="KW-1133">Transmembrane helix</keyword>
<organism evidence="2 3">
    <name type="scientific">Cyclotella cryptica</name>
    <dbReference type="NCBI Taxonomy" id="29204"/>
    <lineage>
        <taxon>Eukaryota</taxon>
        <taxon>Sar</taxon>
        <taxon>Stramenopiles</taxon>
        <taxon>Ochrophyta</taxon>
        <taxon>Bacillariophyta</taxon>
        <taxon>Coscinodiscophyceae</taxon>
        <taxon>Thalassiosirophycidae</taxon>
        <taxon>Stephanodiscales</taxon>
        <taxon>Stephanodiscaceae</taxon>
        <taxon>Cyclotella</taxon>
    </lineage>
</organism>